<proteinExistence type="predicted"/>
<organism evidence="2">
    <name type="scientific">Tanacetum cinerariifolium</name>
    <name type="common">Dalmatian daisy</name>
    <name type="synonym">Chrysanthemum cinerariifolium</name>
    <dbReference type="NCBI Taxonomy" id="118510"/>
    <lineage>
        <taxon>Eukaryota</taxon>
        <taxon>Viridiplantae</taxon>
        <taxon>Streptophyta</taxon>
        <taxon>Embryophyta</taxon>
        <taxon>Tracheophyta</taxon>
        <taxon>Spermatophyta</taxon>
        <taxon>Magnoliopsida</taxon>
        <taxon>eudicotyledons</taxon>
        <taxon>Gunneridae</taxon>
        <taxon>Pentapetalae</taxon>
        <taxon>asterids</taxon>
        <taxon>campanulids</taxon>
        <taxon>Asterales</taxon>
        <taxon>Asteraceae</taxon>
        <taxon>Asteroideae</taxon>
        <taxon>Anthemideae</taxon>
        <taxon>Anthemidinae</taxon>
        <taxon>Tanacetum</taxon>
    </lineage>
</organism>
<comment type="caution">
    <text evidence="2">The sequence shown here is derived from an EMBL/GenBank/DDBJ whole genome shotgun (WGS) entry which is preliminary data.</text>
</comment>
<protein>
    <submittedName>
        <fullName evidence="2">Zinc knuckle CX2CX4HX4C</fullName>
    </submittedName>
</protein>
<gene>
    <name evidence="2" type="ORF">Tci_025752</name>
</gene>
<accession>A0A6L2L0S1</accession>
<dbReference type="AlphaFoldDB" id="A0A6L2L0S1"/>
<feature type="compositionally biased region" description="Polar residues" evidence="1">
    <location>
        <begin position="383"/>
        <end position="392"/>
    </location>
</feature>
<name>A0A6L2L0S1_TANCI</name>
<dbReference type="PANTHER" id="PTHR31286">
    <property type="entry name" value="GLYCINE-RICH CELL WALL STRUCTURAL PROTEIN 1.8-LIKE"/>
    <property type="match status" value="1"/>
</dbReference>
<dbReference type="InterPro" id="IPR040256">
    <property type="entry name" value="At4g02000-like"/>
</dbReference>
<dbReference type="PANTHER" id="PTHR31286:SF99">
    <property type="entry name" value="DUF4283 DOMAIN-CONTAINING PROTEIN"/>
    <property type="match status" value="1"/>
</dbReference>
<dbReference type="EMBL" id="BKCJ010003226">
    <property type="protein sequence ID" value="GEU53774.1"/>
    <property type="molecule type" value="Genomic_DNA"/>
</dbReference>
<evidence type="ECO:0000256" key="1">
    <source>
        <dbReference type="SAM" id="MobiDB-lite"/>
    </source>
</evidence>
<evidence type="ECO:0000313" key="2">
    <source>
        <dbReference type="EMBL" id="GEU53774.1"/>
    </source>
</evidence>
<sequence>MEKVDNSKKGEWFTVTYDNYDDLTARMNHLNDPAGVISNTQPRMPIRVLQNSNPTNSKDVHIDNLHHDGGNTGVSSYAARASKMSNVAPISSEKGYVSVSQSGNFIPNSSHSVTGSKMQTHNIDDVAELFGVPLNTLKDIDAFVQDLQLGKHELWSLISKEKGHEITYIVCNRYAVLESACMPKGAPIVDDNPSVEVSPKDPKVDDKLSDMVFPRLFNYLKKRLTRIPIWVKLHNIPIQVFEEDGISLIAYFLGKPVMLDSYTSFMCNDSWGRSSFARYLIEVNSEADLVDVVTIGVPLLTRDDFTRETIRVEYEWRPPRCDVCKIFGHVHDHCPKKVMSPLIIYTSNVVTPTVEKTNDSFQTVGKKKKRKAATSVPKKGATNMDNPSNLSSKLRNTGTSFNKDNITSSNSFSALNVEEEEEEEALKKDGYAVLAGVLGCFPWSARKVYNYSEISFQNILFTKSLHGYPAGYGV</sequence>
<feature type="region of interest" description="Disordered" evidence="1">
    <location>
        <begin position="364"/>
        <end position="392"/>
    </location>
</feature>
<reference evidence="2" key="1">
    <citation type="journal article" date="2019" name="Sci. Rep.">
        <title>Draft genome of Tanacetum cinerariifolium, the natural source of mosquito coil.</title>
        <authorList>
            <person name="Yamashiro T."/>
            <person name="Shiraishi A."/>
            <person name="Satake H."/>
            <person name="Nakayama K."/>
        </authorList>
    </citation>
    <scope>NUCLEOTIDE SEQUENCE</scope>
</reference>